<dbReference type="GeneID" id="107265374"/>
<dbReference type="Gene3D" id="2.170.140.10">
    <property type="entry name" value="Chitin binding domain"/>
    <property type="match status" value="2"/>
</dbReference>
<dbReference type="SMART" id="SM00494">
    <property type="entry name" value="ChtBD2"/>
    <property type="match status" value="2"/>
</dbReference>
<evidence type="ECO:0000256" key="3">
    <source>
        <dbReference type="ARBA" id="ARBA00022737"/>
    </source>
</evidence>
<feature type="signal peptide" evidence="6">
    <location>
        <begin position="1"/>
        <end position="19"/>
    </location>
</feature>
<reference evidence="9" key="1">
    <citation type="submission" date="2025-08" db="UniProtKB">
        <authorList>
            <consortium name="RefSeq"/>
        </authorList>
    </citation>
    <scope>IDENTIFICATION</scope>
</reference>
<keyword evidence="1" id="KW-0147">Chitin-binding</keyword>
<dbReference type="SUPFAM" id="SSF57625">
    <property type="entry name" value="Invertebrate chitin-binding proteins"/>
    <property type="match status" value="2"/>
</dbReference>
<protein>
    <submittedName>
        <fullName evidence="9">Peritrophin-1</fullName>
    </submittedName>
</protein>
<dbReference type="GO" id="GO:0005576">
    <property type="term" value="C:extracellular region"/>
    <property type="evidence" value="ECO:0007669"/>
    <property type="project" value="InterPro"/>
</dbReference>
<proteinExistence type="predicted"/>
<gene>
    <name evidence="9" type="primary">LOC107265374</name>
</gene>
<dbReference type="RefSeq" id="XP_015590269.1">
    <property type="nucleotide sequence ID" value="XM_015734783.2"/>
</dbReference>
<feature type="domain" description="Chitin-binding type-2" evidence="7">
    <location>
        <begin position="104"/>
        <end position="164"/>
    </location>
</feature>
<dbReference type="InterPro" id="IPR051940">
    <property type="entry name" value="Chitin_bind-dev_reg"/>
</dbReference>
<dbReference type="Pfam" id="PF01607">
    <property type="entry name" value="CBM_14"/>
    <property type="match status" value="2"/>
</dbReference>
<dbReference type="Proteomes" id="UP000694920">
    <property type="component" value="Unplaced"/>
</dbReference>
<name>A0AAJ7FG72_CEPCN</name>
<dbReference type="AlphaFoldDB" id="A0AAJ7FG72"/>
<dbReference type="GO" id="GO:0008061">
    <property type="term" value="F:chitin binding"/>
    <property type="evidence" value="ECO:0007669"/>
    <property type="project" value="UniProtKB-KW"/>
</dbReference>
<accession>A0AAJ7FG72</accession>
<keyword evidence="3" id="KW-0677">Repeat</keyword>
<evidence type="ECO:0000256" key="1">
    <source>
        <dbReference type="ARBA" id="ARBA00022669"/>
    </source>
</evidence>
<sequence length="232" mass="26544">MDYIAIAIILLELMLEASGLFSSVDCPPELRREIATLGDSQSLHLDCTMQLLCKNPYQDDSPCPLGYFYDDSASYDCIPENETTCEVKFKVTVVQNFNIDQDEVGPCALSQDPGYPALLSHPDNCSMFYKCDWGSAILFECPEELHFNSELQVCDWPWQARCDSSWTRCPRPQPRCPAHHTRPIYLPHPYLCDHFYQCNWGNPLLQTCPAGLHFNPRLNVCDWPYNSKCKVC</sequence>
<evidence type="ECO:0000313" key="8">
    <source>
        <dbReference type="Proteomes" id="UP000694920"/>
    </source>
</evidence>
<evidence type="ECO:0000313" key="9">
    <source>
        <dbReference type="RefSeq" id="XP_015590269.1"/>
    </source>
</evidence>
<dbReference type="PANTHER" id="PTHR23301">
    <property type="entry name" value="CHITIN BINDING PERITROPHIN-A"/>
    <property type="match status" value="1"/>
</dbReference>
<dbReference type="PANTHER" id="PTHR23301:SF0">
    <property type="entry name" value="CHITIN-BINDING TYPE-2 DOMAIN-CONTAINING PROTEIN-RELATED"/>
    <property type="match status" value="1"/>
</dbReference>
<keyword evidence="2 6" id="KW-0732">Signal</keyword>
<keyword evidence="4" id="KW-1015">Disulfide bond</keyword>
<feature type="domain" description="Chitin-binding type-2" evidence="7">
    <location>
        <begin position="23"/>
        <end position="87"/>
    </location>
</feature>
<keyword evidence="5" id="KW-0325">Glycoprotein</keyword>
<dbReference type="PROSITE" id="PS50940">
    <property type="entry name" value="CHIT_BIND_II"/>
    <property type="match status" value="3"/>
</dbReference>
<evidence type="ECO:0000256" key="6">
    <source>
        <dbReference type="SAM" id="SignalP"/>
    </source>
</evidence>
<evidence type="ECO:0000256" key="5">
    <source>
        <dbReference type="ARBA" id="ARBA00023180"/>
    </source>
</evidence>
<dbReference type="InterPro" id="IPR036508">
    <property type="entry name" value="Chitin-bd_dom_sf"/>
</dbReference>
<dbReference type="KEGG" id="ccin:107265374"/>
<keyword evidence="8" id="KW-1185">Reference proteome</keyword>
<organism evidence="8 9">
    <name type="scientific">Cephus cinctus</name>
    <name type="common">Wheat stem sawfly</name>
    <dbReference type="NCBI Taxonomy" id="211228"/>
    <lineage>
        <taxon>Eukaryota</taxon>
        <taxon>Metazoa</taxon>
        <taxon>Ecdysozoa</taxon>
        <taxon>Arthropoda</taxon>
        <taxon>Hexapoda</taxon>
        <taxon>Insecta</taxon>
        <taxon>Pterygota</taxon>
        <taxon>Neoptera</taxon>
        <taxon>Endopterygota</taxon>
        <taxon>Hymenoptera</taxon>
        <taxon>Cephoidea</taxon>
        <taxon>Cephidae</taxon>
        <taxon>Cephus</taxon>
    </lineage>
</organism>
<dbReference type="InterPro" id="IPR002557">
    <property type="entry name" value="Chitin-bd_dom"/>
</dbReference>
<evidence type="ECO:0000259" key="7">
    <source>
        <dbReference type="PROSITE" id="PS50940"/>
    </source>
</evidence>
<evidence type="ECO:0000256" key="4">
    <source>
        <dbReference type="ARBA" id="ARBA00023157"/>
    </source>
</evidence>
<feature type="domain" description="Chitin-binding type-2" evidence="7">
    <location>
        <begin position="173"/>
        <end position="231"/>
    </location>
</feature>
<feature type="chain" id="PRO_5042574504" evidence="6">
    <location>
        <begin position="20"/>
        <end position="232"/>
    </location>
</feature>
<evidence type="ECO:0000256" key="2">
    <source>
        <dbReference type="ARBA" id="ARBA00022729"/>
    </source>
</evidence>